<dbReference type="Gene3D" id="3.30.420.150">
    <property type="entry name" value="Exopolyphosphatase. Domain 2"/>
    <property type="match status" value="1"/>
</dbReference>
<dbReference type="PANTHER" id="PTHR30005:SF13">
    <property type="entry name" value="EXOPOLYPHOSPHATASE 2"/>
    <property type="match status" value="1"/>
</dbReference>
<evidence type="ECO:0000259" key="1">
    <source>
        <dbReference type="Pfam" id="PF02541"/>
    </source>
</evidence>
<proteinExistence type="predicted"/>
<dbReference type="Pfam" id="PF02541">
    <property type="entry name" value="Ppx-GppA"/>
    <property type="match status" value="1"/>
</dbReference>
<keyword evidence="3" id="KW-1185">Reference proteome</keyword>
<dbReference type="EMBL" id="JAEINH010000004">
    <property type="protein sequence ID" value="MBI9114687.1"/>
    <property type="molecule type" value="Genomic_DNA"/>
</dbReference>
<dbReference type="CDD" id="cd24119">
    <property type="entry name" value="ASKHA_NBD_MtPPX2-like"/>
    <property type="match status" value="1"/>
</dbReference>
<dbReference type="Proteomes" id="UP000602087">
    <property type="component" value="Unassembled WGS sequence"/>
</dbReference>
<dbReference type="InterPro" id="IPR043129">
    <property type="entry name" value="ATPase_NBD"/>
</dbReference>
<sequence length="331" mass="34523">MTSQPVSRSAASPAPGSVRVAAIDCGTNSIRLLVADVDPATGTLVDLDRRMEVVRLGQGVDRTGRLAPEALARTLDATARYAKVCRELGVQRTRFVATSASRDAENREDFVDGVVAALGVEPEVVSGDEEAALSFRGATSVLGGDHPAPYLVVDLGGGSTELVLGREAPEAARSTDVGCVRMTERHLVSDPPTAEEVAAARADVRAALDEAARTVPLGRTGTLVGLAGSVTTVTAHVLGLERYDRDRIDGAVLSVDDTLAACEDLLARTREERAALGFMHPGRVDVIGAGALVWSEVVARVRDEVAASGGALTDVVTSEHDILDGIAWSLV</sequence>
<feature type="domain" description="Ppx/GppA phosphatase N-terminal" evidence="1">
    <location>
        <begin position="40"/>
        <end position="312"/>
    </location>
</feature>
<comment type="caution">
    <text evidence="2">The sequence shown here is derived from an EMBL/GenBank/DDBJ whole genome shotgun (WGS) entry which is preliminary data.</text>
</comment>
<dbReference type="AlphaFoldDB" id="A0A934M6V8"/>
<evidence type="ECO:0000313" key="2">
    <source>
        <dbReference type="EMBL" id="MBI9114687.1"/>
    </source>
</evidence>
<dbReference type="GO" id="GO:0016462">
    <property type="term" value="F:pyrophosphatase activity"/>
    <property type="evidence" value="ECO:0007669"/>
    <property type="project" value="TreeGrafter"/>
</dbReference>
<dbReference type="InterPro" id="IPR003695">
    <property type="entry name" value="Ppx_GppA_N"/>
</dbReference>
<organism evidence="2 3">
    <name type="scientific">Sanguibacter suaedae</name>
    <dbReference type="NCBI Taxonomy" id="2795737"/>
    <lineage>
        <taxon>Bacteria</taxon>
        <taxon>Bacillati</taxon>
        <taxon>Actinomycetota</taxon>
        <taxon>Actinomycetes</taxon>
        <taxon>Micrococcales</taxon>
        <taxon>Sanguibacteraceae</taxon>
        <taxon>Sanguibacter</taxon>
    </lineage>
</organism>
<evidence type="ECO:0000313" key="3">
    <source>
        <dbReference type="Proteomes" id="UP000602087"/>
    </source>
</evidence>
<dbReference type="PANTHER" id="PTHR30005">
    <property type="entry name" value="EXOPOLYPHOSPHATASE"/>
    <property type="match status" value="1"/>
</dbReference>
<name>A0A934M6V8_9MICO</name>
<dbReference type="SUPFAM" id="SSF53067">
    <property type="entry name" value="Actin-like ATPase domain"/>
    <property type="match status" value="2"/>
</dbReference>
<reference evidence="2" key="1">
    <citation type="submission" date="2020-12" db="EMBL/GenBank/DDBJ databases">
        <title>Sanguibacter suaedae sp. nov., isolated from Suaeda aralocaspica.</title>
        <authorList>
            <person name="Ma Q."/>
        </authorList>
    </citation>
    <scope>NUCLEOTIDE SEQUENCE</scope>
    <source>
        <strain evidence="2">YZGR15</strain>
    </source>
</reference>
<protein>
    <submittedName>
        <fullName evidence="2">Ppx/GppA family phosphatase</fullName>
    </submittedName>
</protein>
<dbReference type="RefSeq" id="WP_198733239.1">
    <property type="nucleotide sequence ID" value="NZ_JAEINH010000004.1"/>
</dbReference>
<accession>A0A934M6V8</accession>
<gene>
    <name evidence="2" type="ORF">JAV76_06635</name>
</gene>
<dbReference type="InterPro" id="IPR050273">
    <property type="entry name" value="GppA/Ppx_hydrolase"/>
</dbReference>
<dbReference type="Gene3D" id="3.30.420.40">
    <property type="match status" value="1"/>
</dbReference>